<protein>
    <recommendedName>
        <fullName evidence="2">non-specific serine/threonine protein kinase</fullName>
        <ecNumber evidence="2">2.7.11.1</ecNumber>
    </recommendedName>
</protein>
<dbReference type="RefSeq" id="WP_169413638.1">
    <property type="nucleotide sequence ID" value="NZ_JAAXKZ010000052.1"/>
</dbReference>
<evidence type="ECO:0000313" key="15">
    <source>
        <dbReference type="Proteomes" id="UP000586918"/>
    </source>
</evidence>
<reference evidence="14 15" key="1">
    <citation type="submission" date="2020-04" db="EMBL/GenBank/DDBJ databases">
        <authorList>
            <person name="Klaysubun C."/>
            <person name="Duangmal K."/>
            <person name="Lipun K."/>
        </authorList>
    </citation>
    <scope>NUCLEOTIDE SEQUENCE [LARGE SCALE GENOMIC DNA]</scope>
    <source>
        <strain evidence="14 15">DSM 45300</strain>
    </source>
</reference>
<keyword evidence="5" id="KW-0479">Metal-binding</keyword>
<dbReference type="InterPro" id="IPR008266">
    <property type="entry name" value="Tyr_kinase_AS"/>
</dbReference>
<keyword evidence="6" id="KW-0547">Nucleotide-binding</keyword>
<organism evidence="14 15">
    <name type="scientific">Pseudonocardia bannensis</name>
    <dbReference type="NCBI Taxonomy" id="630973"/>
    <lineage>
        <taxon>Bacteria</taxon>
        <taxon>Bacillati</taxon>
        <taxon>Actinomycetota</taxon>
        <taxon>Actinomycetes</taxon>
        <taxon>Pseudonocardiales</taxon>
        <taxon>Pseudonocardiaceae</taxon>
        <taxon>Pseudonocardia</taxon>
    </lineage>
</organism>
<dbReference type="SUPFAM" id="SSF56112">
    <property type="entry name" value="Protein kinase-like (PK-like)"/>
    <property type="match status" value="1"/>
</dbReference>
<keyword evidence="7 14" id="KW-0418">Kinase</keyword>
<feature type="compositionally biased region" description="Basic and acidic residues" evidence="12">
    <location>
        <begin position="48"/>
        <end position="66"/>
    </location>
</feature>
<dbReference type="PROSITE" id="PS00109">
    <property type="entry name" value="PROTEIN_KINASE_TYR"/>
    <property type="match status" value="1"/>
</dbReference>
<accession>A0A848DJQ7</accession>
<dbReference type="Pfam" id="PF01163">
    <property type="entry name" value="RIO1"/>
    <property type="match status" value="1"/>
</dbReference>
<name>A0A848DJQ7_9PSEU</name>
<dbReference type="InterPro" id="IPR051272">
    <property type="entry name" value="RIO-type_Ser/Thr_kinase"/>
</dbReference>
<comment type="catalytic activity">
    <reaction evidence="11">
        <text>L-seryl-[protein] + ATP = O-phospho-L-seryl-[protein] + ADP + H(+)</text>
        <dbReference type="Rhea" id="RHEA:17989"/>
        <dbReference type="Rhea" id="RHEA-COMP:9863"/>
        <dbReference type="Rhea" id="RHEA-COMP:11604"/>
        <dbReference type="ChEBI" id="CHEBI:15378"/>
        <dbReference type="ChEBI" id="CHEBI:29999"/>
        <dbReference type="ChEBI" id="CHEBI:30616"/>
        <dbReference type="ChEBI" id="CHEBI:83421"/>
        <dbReference type="ChEBI" id="CHEBI:456216"/>
        <dbReference type="EC" id="2.7.11.1"/>
    </reaction>
</comment>
<sequence>MRSHDFDHEPIRRRRHRFDDDEPRPTRRGRPAPPELDGRAGTGDGPPDGDRWSTWDAAEHGPEPRPRWVITENAAVDTELGVLKSGKEADVHLLERAVPGAARRTLLAAKRFRTAEHRLFHRDASYLEGRRVRRSREMRAMATRTAFGRDLLAQQWARAEFAALGRLWAAGLPVPYPVQLAGTEVLLEFIGTADGAAAPRLAQLRPAPAELRGLWDQLVDALVGLARHGLTHGDLSAYNLLVHDGRLVLIDLPQVVDVIGNPQGPAFLERDVRRVADWFAARGLPPETGSADALLDGLRRELGLRTSQS</sequence>
<dbReference type="Proteomes" id="UP000586918">
    <property type="component" value="Unassembled WGS sequence"/>
</dbReference>
<evidence type="ECO:0000256" key="8">
    <source>
        <dbReference type="ARBA" id="ARBA00022840"/>
    </source>
</evidence>
<keyword evidence="9" id="KW-0460">Magnesium</keyword>
<comment type="similarity">
    <text evidence="1">Belongs to the protein kinase superfamily. RIO-type Ser/Thr kinase family.</text>
</comment>
<evidence type="ECO:0000313" key="14">
    <source>
        <dbReference type="EMBL" id="NMH92932.1"/>
    </source>
</evidence>
<evidence type="ECO:0000256" key="7">
    <source>
        <dbReference type="ARBA" id="ARBA00022777"/>
    </source>
</evidence>
<evidence type="ECO:0000256" key="2">
    <source>
        <dbReference type="ARBA" id="ARBA00012513"/>
    </source>
</evidence>
<dbReference type="GO" id="GO:0004674">
    <property type="term" value="F:protein serine/threonine kinase activity"/>
    <property type="evidence" value="ECO:0007669"/>
    <property type="project" value="UniProtKB-KW"/>
</dbReference>
<gene>
    <name evidence="14" type="ORF">HF519_15405</name>
</gene>
<dbReference type="GO" id="GO:0005524">
    <property type="term" value="F:ATP binding"/>
    <property type="evidence" value="ECO:0007669"/>
    <property type="project" value="UniProtKB-KW"/>
</dbReference>
<evidence type="ECO:0000256" key="4">
    <source>
        <dbReference type="ARBA" id="ARBA00022679"/>
    </source>
</evidence>
<dbReference type="EC" id="2.7.11.1" evidence="2"/>
<dbReference type="AlphaFoldDB" id="A0A848DJQ7"/>
<keyword evidence="3" id="KW-0723">Serine/threonine-protein kinase</keyword>
<dbReference type="InterPro" id="IPR000687">
    <property type="entry name" value="RIO_kinase"/>
</dbReference>
<evidence type="ECO:0000256" key="12">
    <source>
        <dbReference type="SAM" id="MobiDB-lite"/>
    </source>
</evidence>
<evidence type="ECO:0000256" key="5">
    <source>
        <dbReference type="ARBA" id="ARBA00022723"/>
    </source>
</evidence>
<dbReference type="InterPro" id="IPR018934">
    <property type="entry name" value="RIO_dom"/>
</dbReference>
<proteinExistence type="inferred from homology"/>
<feature type="compositionally biased region" description="Basic and acidic residues" evidence="12">
    <location>
        <begin position="1"/>
        <end position="10"/>
    </location>
</feature>
<dbReference type="InterPro" id="IPR011009">
    <property type="entry name" value="Kinase-like_dom_sf"/>
</dbReference>
<dbReference type="SMART" id="SM00090">
    <property type="entry name" value="RIO"/>
    <property type="match status" value="1"/>
</dbReference>
<feature type="region of interest" description="Disordered" evidence="12">
    <location>
        <begin position="1"/>
        <end position="66"/>
    </location>
</feature>
<comment type="catalytic activity">
    <reaction evidence="10">
        <text>L-threonyl-[protein] + ATP = O-phospho-L-threonyl-[protein] + ADP + H(+)</text>
        <dbReference type="Rhea" id="RHEA:46608"/>
        <dbReference type="Rhea" id="RHEA-COMP:11060"/>
        <dbReference type="Rhea" id="RHEA-COMP:11605"/>
        <dbReference type="ChEBI" id="CHEBI:15378"/>
        <dbReference type="ChEBI" id="CHEBI:30013"/>
        <dbReference type="ChEBI" id="CHEBI:30616"/>
        <dbReference type="ChEBI" id="CHEBI:61977"/>
        <dbReference type="ChEBI" id="CHEBI:456216"/>
        <dbReference type="EC" id="2.7.11.1"/>
    </reaction>
</comment>
<keyword evidence="4" id="KW-0808">Transferase</keyword>
<dbReference type="Gene3D" id="1.10.510.10">
    <property type="entry name" value="Transferase(Phosphotransferase) domain 1"/>
    <property type="match status" value="1"/>
</dbReference>
<evidence type="ECO:0000259" key="13">
    <source>
        <dbReference type="SMART" id="SM00090"/>
    </source>
</evidence>
<evidence type="ECO:0000256" key="1">
    <source>
        <dbReference type="ARBA" id="ARBA00009196"/>
    </source>
</evidence>
<evidence type="ECO:0000256" key="11">
    <source>
        <dbReference type="ARBA" id="ARBA00048679"/>
    </source>
</evidence>
<evidence type="ECO:0000256" key="9">
    <source>
        <dbReference type="ARBA" id="ARBA00022842"/>
    </source>
</evidence>
<evidence type="ECO:0000256" key="3">
    <source>
        <dbReference type="ARBA" id="ARBA00022527"/>
    </source>
</evidence>
<evidence type="ECO:0000256" key="10">
    <source>
        <dbReference type="ARBA" id="ARBA00047899"/>
    </source>
</evidence>
<dbReference type="PANTHER" id="PTHR45723">
    <property type="entry name" value="SERINE/THREONINE-PROTEIN KINASE RIO1"/>
    <property type="match status" value="1"/>
</dbReference>
<keyword evidence="15" id="KW-1185">Reference proteome</keyword>
<comment type="caution">
    <text evidence="14">The sequence shown here is derived from an EMBL/GenBank/DDBJ whole genome shotgun (WGS) entry which is preliminary data.</text>
</comment>
<dbReference type="GO" id="GO:0046872">
    <property type="term" value="F:metal ion binding"/>
    <property type="evidence" value="ECO:0007669"/>
    <property type="project" value="UniProtKB-KW"/>
</dbReference>
<evidence type="ECO:0000256" key="6">
    <source>
        <dbReference type="ARBA" id="ARBA00022741"/>
    </source>
</evidence>
<feature type="domain" description="RIO kinase" evidence="13">
    <location>
        <begin position="48"/>
        <end position="300"/>
    </location>
</feature>
<dbReference type="EMBL" id="JAAXKZ010000052">
    <property type="protein sequence ID" value="NMH92932.1"/>
    <property type="molecule type" value="Genomic_DNA"/>
</dbReference>
<keyword evidence="8" id="KW-0067">ATP-binding</keyword>
<dbReference type="Gene3D" id="3.30.200.20">
    <property type="entry name" value="Phosphorylase Kinase, domain 1"/>
    <property type="match status" value="1"/>
</dbReference>